<evidence type="ECO:0000313" key="3">
    <source>
        <dbReference type="Proteomes" id="UP000003277"/>
    </source>
</evidence>
<proteinExistence type="predicted"/>
<keyword evidence="3" id="KW-1185">Reference proteome</keyword>
<dbReference type="EMBL" id="ADLT01000013">
    <property type="protein sequence ID" value="EHO63673.1"/>
    <property type="molecule type" value="Genomic_DNA"/>
</dbReference>
<evidence type="ECO:0000313" key="2">
    <source>
        <dbReference type="EMBL" id="EHO63673.1"/>
    </source>
</evidence>
<dbReference type="STRING" id="742743.HMPREF9453_00387"/>
<reference evidence="2 3" key="1">
    <citation type="submission" date="2011-11" db="EMBL/GenBank/DDBJ databases">
        <title>The Genome Sequence of Dialister succinatiphilus YIT 11850.</title>
        <authorList>
            <consortium name="The Broad Institute Genome Sequencing Platform"/>
            <person name="Earl A."/>
            <person name="Ward D."/>
            <person name="Feldgarden M."/>
            <person name="Gevers D."/>
            <person name="Morotomi M."/>
            <person name="Young S.K."/>
            <person name="Zeng Q."/>
            <person name="Gargeya S."/>
            <person name="Fitzgerald M."/>
            <person name="Haas B."/>
            <person name="Abouelleil A."/>
            <person name="Alvarado L."/>
            <person name="Arachchi H.M."/>
            <person name="Berlin A."/>
            <person name="Brown A."/>
            <person name="Chapman S.B."/>
            <person name="Dunbar C."/>
            <person name="Gearin G."/>
            <person name="Goldberg J."/>
            <person name="Griggs A."/>
            <person name="Gujja S."/>
            <person name="Heiman D."/>
            <person name="Howarth C."/>
            <person name="Lui A."/>
            <person name="MacDonald P.J.P."/>
            <person name="Montmayeur A."/>
            <person name="Murphy C."/>
            <person name="Neiman D."/>
            <person name="Pearson M."/>
            <person name="Priest M."/>
            <person name="Roberts A."/>
            <person name="Saif S."/>
            <person name="Shea T."/>
            <person name="Sisk P."/>
            <person name="Stolte C."/>
            <person name="Sykes S."/>
            <person name="Wortman J."/>
            <person name="Nusbaum C."/>
            <person name="Birren B."/>
        </authorList>
    </citation>
    <scope>NUCLEOTIDE SEQUENCE [LARGE SCALE GENOMIC DNA]</scope>
    <source>
        <strain evidence="2 3">YIT 11850</strain>
    </source>
</reference>
<comment type="caution">
    <text evidence="2">The sequence shown here is derived from an EMBL/GenBank/DDBJ whole genome shotgun (WGS) entry which is preliminary data.</text>
</comment>
<dbReference type="HOGENOM" id="CLU_1292702_0_0_9"/>
<gene>
    <name evidence="2" type="ORF">HMPREF9453_00387</name>
</gene>
<organism evidence="2 3">
    <name type="scientific">Dialister succinatiphilus YIT 11850</name>
    <dbReference type="NCBI Taxonomy" id="742743"/>
    <lineage>
        <taxon>Bacteria</taxon>
        <taxon>Bacillati</taxon>
        <taxon>Bacillota</taxon>
        <taxon>Negativicutes</taxon>
        <taxon>Veillonellales</taxon>
        <taxon>Veillonellaceae</taxon>
        <taxon>Dialister</taxon>
    </lineage>
</organism>
<dbReference type="Proteomes" id="UP000003277">
    <property type="component" value="Unassembled WGS sequence"/>
</dbReference>
<accession>H1CYE9</accession>
<evidence type="ECO:0000256" key="1">
    <source>
        <dbReference type="SAM" id="MobiDB-lite"/>
    </source>
</evidence>
<dbReference type="AlphaFoldDB" id="H1CYE9"/>
<feature type="region of interest" description="Disordered" evidence="1">
    <location>
        <begin position="1"/>
        <end position="21"/>
    </location>
</feature>
<name>H1CYE9_9FIRM</name>
<sequence>MRIQAPFGQAPMGLEGSGASRRPGSIVRVLRTERWVRPTERAGSEGSFICRCLGQRKPYNRPDGRGNAPLLVAGATTFPPAGGLYSSLCVSFILPPLAGEVRRSRIGGGERSEPIRRMLVMSYDTESKSRNVLASPLGEEGHEVAKGVQANWIHRGEKRPANPVRRHPAKSVWTVVRMIMTLEVDVTAERRHYNTHRPIGRYHNPRAQRPRQT</sequence>
<protein>
    <submittedName>
        <fullName evidence="2">Uncharacterized protein</fullName>
    </submittedName>
</protein>